<dbReference type="InterPro" id="IPR055482">
    <property type="entry name" value="DUF7054"/>
</dbReference>
<keyword evidence="4" id="KW-1185">Reference proteome</keyword>
<feature type="region of interest" description="Disordered" evidence="1">
    <location>
        <begin position="1"/>
        <end position="37"/>
    </location>
</feature>
<sequence length="152" mass="16677">MPSPKSYRKGASPEKINRKGVLTRASSFQAADGGGGGGVAAEMLQRPRTFPNLSRSVADYEVIFTPPPKLTKILLNMTVQRSHTAVKLVISPEATVEQLISATLRQYQESLLPALPSTDSSSFNLHYSQFSLESLDREETVMNLGSRNFFLC</sequence>
<accession>S8C861</accession>
<evidence type="ECO:0000256" key="1">
    <source>
        <dbReference type="SAM" id="MobiDB-lite"/>
    </source>
</evidence>
<comment type="caution">
    <text evidence="3">The sequence shown here is derived from an EMBL/GenBank/DDBJ whole genome shotgun (WGS) entry which is preliminary data.</text>
</comment>
<feature type="domain" description="DUF7054" evidence="2">
    <location>
        <begin position="69"/>
        <end position="152"/>
    </location>
</feature>
<evidence type="ECO:0000313" key="3">
    <source>
        <dbReference type="EMBL" id="EPS60596.1"/>
    </source>
</evidence>
<dbReference type="AlphaFoldDB" id="S8C861"/>
<name>S8C861_9LAMI</name>
<dbReference type="PANTHER" id="PTHR33270">
    <property type="entry name" value="BNAC05G50380D PROTEIN"/>
    <property type="match status" value="1"/>
</dbReference>
<feature type="non-terminal residue" evidence="3">
    <location>
        <position position="152"/>
    </location>
</feature>
<evidence type="ECO:0000259" key="2">
    <source>
        <dbReference type="Pfam" id="PF23156"/>
    </source>
</evidence>
<gene>
    <name evidence="3" type="ORF">M569_14207</name>
</gene>
<proteinExistence type="predicted"/>
<dbReference type="OrthoDB" id="651546at2759"/>
<dbReference type="InterPro" id="IPR040358">
    <property type="entry name" value="At4g22758-like"/>
</dbReference>
<reference evidence="3 4" key="1">
    <citation type="journal article" date="2013" name="BMC Genomics">
        <title>The miniature genome of a carnivorous plant Genlisea aurea contains a low number of genes and short non-coding sequences.</title>
        <authorList>
            <person name="Leushkin E.V."/>
            <person name="Sutormin R.A."/>
            <person name="Nabieva E.R."/>
            <person name="Penin A.A."/>
            <person name="Kondrashov A.S."/>
            <person name="Logacheva M.D."/>
        </authorList>
    </citation>
    <scope>NUCLEOTIDE SEQUENCE [LARGE SCALE GENOMIC DNA]</scope>
</reference>
<dbReference type="EMBL" id="AUSU01007444">
    <property type="protein sequence ID" value="EPS60596.1"/>
    <property type="molecule type" value="Genomic_DNA"/>
</dbReference>
<protein>
    <recommendedName>
        <fullName evidence="2">DUF7054 domain-containing protein</fullName>
    </recommendedName>
</protein>
<dbReference type="Pfam" id="PF23156">
    <property type="entry name" value="DUF7054"/>
    <property type="match status" value="1"/>
</dbReference>
<dbReference type="PANTHER" id="PTHR33270:SF24">
    <property type="entry name" value="EXPRESSED PROTEIN"/>
    <property type="match status" value="1"/>
</dbReference>
<dbReference type="Proteomes" id="UP000015453">
    <property type="component" value="Unassembled WGS sequence"/>
</dbReference>
<organism evidence="3 4">
    <name type="scientific">Genlisea aurea</name>
    <dbReference type="NCBI Taxonomy" id="192259"/>
    <lineage>
        <taxon>Eukaryota</taxon>
        <taxon>Viridiplantae</taxon>
        <taxon>Streptophyta</taxon>
        <taxon>Embryophyta</taxon>
        <taxon>Tracheophyta</taxon>
        <taxon>Spermatophyta</taxon>
        <taxon>Magnoliopsida</taxon>
        <taxon>eudicotyledons</taxon>
        <taxon>Gunneridae</taxon>
        <taxon>Pentapetalae</taxon>
        <taxon>asterids</taxon>
        <taxon>lamiids</taxon>
        <taxon>Lamiales</taxon>
        <taxon>Lentibulariaceae</taxon>
        <taxon>Genlisea</taxon>
    </lineage>
</organism>
<evidence type="ECO:0000313" key="4">
    <source>
        <dbReference type="Proteomes" id="UP000015453"/>
    </source>
</evidence>